<evidence type="ECO:0000256" key="1">
    <source>
        <dbReference type="SAM" id="MobiDB-lite"/>
    </source>
</evidence>
<dbReference type="EMBL" id="JACCJZ010000013">
    <property type="protein sequence ID" value="NYZ62425.1"/>
    <property type="molecule type" value="Genomic_DNA"/>
</dbReference>
<proteinExistence type="predicted"/>
<dbReference type="Pfam" id="PF13827">
    <property type="entry name" value="DUF4189"/>
    <property type="match status" value="1"/>
</dbReference>
<name>A0A7Z0QSW5_9GAMM</name>
<keyword evidence="4" id="KW-1185">Reference proteome</keyword>
<sequence>MAEGEPTAGQCAAGILAGECGVIDAHSKRLPSQGLGDTTPNRPKRWGAFAGSESDGASGVGLDKRSRASAERAAMAQCRNAGGMNCEVFFVFLNQCGAVASTATNSTWARGPTLSDVRDQAMSGCKSRECSIIFEHCL</sequence>
<gene>
    <name evidence="3" type="ORF">H0E82_06565</name>
</gene>
<dbReference type="AlphaFoldDB" id="A0A7Z0QSW5"/>
<feature type="region of interest" description="Disordered" evidence="1">
    <location>
        <begin position="28"/>
        <end position="64"/>
    </location>
</feature>
<comment type="caution">
    <text evidence="3">The sequence shown here is derived from an EMBL/GenBank/DDBJ whole genome shotgun (WGS) entry which is preliminary data.</text>
</comment>
<dbReference type="InterPro" id="IPR025240">
    <property type="entry name" value="DUF4189"/>
</dbReference>
<accession>A0A7Z0QSW5</accession>
<feature type="domain" description="DUF4189" evidence="2">
    <location>
        <begin position="46"/>
        <end position="137"/>
    </location>
</feature>
<evidence type="ECO:0000313" key="4">
    <source>
        <dbReference type="Proteomes" id="UP000589896"/>
    </source>
</evidence>
<protein>
    <submittedName>
        <fullName evidence="3">DUF4189 domain-containing protein</fullName>
    </submittedName>
</protein>
<dbReference type="Proteomes" id="UP000589896">
    <property type="component" value="Unassembled WGS sequence"/>
</dbReference>
<reference evidence="3 4" key="1">
    <citation type="submission" date="2020-07" db="EMBL/GenBank/DDBJ databases">
        <title>isolation of Luteimonas sp. SJ-16.</title>
        <authorList>
            <person name="Huang X.-X."/>
            <person name="Xu L."/>
            <person name="Sun J.-Q."/>
        </authorList>
    </citation>
    <scope>NUCLEOTIDE SEQUENCE [LARGE SCALE GENOMIC DNA]</scope>
    <source>
        <strain evidence="3 4">SJ-16</strain>
    </source>
</reference>
<organism evidence="3 4">
    <name type="scientific">Luteimonas deserti</name>
    <dbReference type="NCBI Taxonomy" id="2752306"/>
    <lineage>
        <taxon>Bacteria</taxon>
        <taxon>Pseudomonadati</taxon>
        <taxon>Pseudomonadota</taxon>
        <taxon>Gammaproteobacteria</taxon>
        <taxon>Lysobacterales</taxon>
        <taxon>Lysobacteraceae</taxon>
        <taxon>Luteimonas</taxon>
    </lineage>
</organism>
<evidence type="ECO:0000313" key="3">
    <source>
        <dbReference type="EMBL" id="NYZ62425.1"/>
    </source>
</evidence>
<evidence type="ECO:0000259" key="2">
    <source>
        <dbReference type="Pfam" id="PF13827"/>
    </source>
</evidence>